<dbReference type="Gene3D" id="3.40.50.720">
    <property type="entry name" value="NAD(P)-binding Rossmann-like Domain"/>
    <property type="match status" value="1"/>
</dbReference>
<proteinExistence type="inferred from homology"/>
<evidence type="ECO:0000256" key="10">
    <source>
        <dbReference type="PIRSR" id="PIRSR000106-2"/>
    </source>
</evidence>
<dbReference type="InterPro" id="IPR001891">
    <property type="entry name" value="Malic_OxRdtase"/>
</dbReference>
<evidence type="ECO:0000256" key="8">
    <source>
        <dbReference type="ARBA" id="ARBA00051384"/>
    </source>
</evidence>
<dbReference type="InParanoid" id="A0A423PQW8"/>
<dbReference type="FunFam" id="3.40.50.720:FF:000095">
    <property type="entry name" value="NADP-dependent malic enzyme"/>
    <property type="match status" value="1"/>
</dbReference>
<comment type="catalytic activity">
    <reaction evidence="7">
        <text>(S)-malate + NADP(+) = pyruvate + CO2 + NADPH</text>
        <dbReference type="Rhea" id="RHEA:18253"/>
        <dbReference type="ChEBI" id="CHEBI:15361"/>
        <dbReference type="ChEBI" id="CHEBI:15589"/>
        <dbReference type="ChEBI" id="CHEBI:16526"/>
        <dbReference type="ChEBI" id="CHEBI:57783"/>
        <dbReference type="ChEBI" id="CHEBI:58349"/>
        <dbReference type="EC" id="1.1.1.40"/>
    </reaction>
</comment>
<dbReference type="FunCoup" id="A0A423PQW8">
    <property type="interactions" value="355"/>
</dbReference>
<feature type="binding site" evidence="10">
    <location>
        <position position="331"/>
    </location>
    <ligand>
        <name>(S)-malate</name>
        <dbReference type="ChEBI" id="CHEBI:15589"/>
    </ligand>
</feature>
<comment type="similarity">
    <text evidence="2">Belongs to the malic enzymes family.</text>
</comment>
<dbReference type="Gene3D" id="3.40.50.10380">
    <property type="entry name" value="Malic enzyme, N-terminal domain"/>
    <property type="match status" value="1"/>
</dbReference>
<evidence type="ECO:0000256" key="9">
    <source>
        <dbReference type="PIRSR" id="PIRSR000106-1"/>
    </source>
</evidence>
<keyword evidence="4" id="KW-0560">Oxidoreductase</keyword>
<keyword evidence="3 11" id="KW-0479">Metal-binding</keyword>
<name>A0A423PQW8_9GAMM</name>
<dbReference type="EMBL" id="AYKG01000024">
    <property type="protein sequence ID" value="ROO27911.1"/>
    <property type="molecule type" value="Genomic_DNA"/>
</dbReference>
<evidence type="ECO:0000256" key="3">
    <source>
        <dbReference type="ARBA" id="ARBA00022723"/>
    </source>
</evidence>
<dbReference type="InterPro" id="IPR051674">
    <property type="entry name" value="Malate_Decarboxylase"/>
</dbReference>
<dbReference type="SMART" id="SM01274">
    <property type="entry name" value="malic"/>
    <property type="match status" value="1"/>
</dbReference>
<evidence type="ECO:0000256" key="5">
    <source>
        <dbReference type="ARBA" id="ARBA00038964"/>
    </source>
</evidence>
<feature type="binding site" evidence="11">
    <location>
        <position position="151"/>
    </location>
    <ligand>
        <name>a divalent metal cation</name>
        <dbReference type="ChEBI" id="CHEBI:60240"/>
    </ligand>
</feature>
<dbReference type="Proteomes" id="UP000285310">
    <property type="component" value="Unassembled WGS sequence"/>
</dbReference>
<feature type="active site" description="Proton acceptor" evidence="9">
    <location>
        <position position="108"/>
    </location>
</feature>
<evidence type="ECO:0000256" key="4">
    <source>
        <dbReference type="ARBA" id="ARBA00023002"/>
    </source>
</evidence>
<dbReference type="CDD" id="cd05311">
    <property type="entry name" value="NAD_bind_2_malic_enz"/>
    <property type="match status" value="1"/>
</dbReference>
<reference evidence="14 15" key="1">
    <citation type="submission" date="2013-10" db="EMBL/GenBank/DDBJ databases">
        <title>Salinisphaera japonica YTM-1 Genome Sequencing.</title>
        <authorList>
            <person name="Lai Q."/>
            <person name="Li C."/>
            <person name="Shao Z."/>
        </authorList>
    </citation>
    <scope>NUCLEOTIDE SEQUENCE [LARGE SCALE GENOMIC DNA]</scope>
    <source>
        <strain evidence="14 15">YTM-1</strain>
    </source>
</reference>
<dbReference type="InterPro" id="IPR012302">
    <property type="entry name" value="Malic_NAD-bd"/>
</dbReference>
<evidence type="ECO:0000259" key="13">
    <source>
        <dbReference type="SMART" id="SM01274"/>
    </source>
</evidence>
<protein>
    <recommendedName>
        <fullName evidence="6">NADP-dependent malic enzyme</fullName>
        <ecNumber evidence="5">1.1.1.40</ecNumber>
    </recommendedName>
</protein>
<feature type="binding site" evidence="11">
    <location>
        <position position="150"/>
    </location>
    <ligand>
        <name>a divalent metal cation</name>
        <dbReference type="ChEBI" id="CHEBI:60240"/>
    </ligand>
</feature>
<dbReference type="GO" id="GO:0046872">
    <property type="term" value="F:metal ion binding"/>
    <property type="evidence" value="ECO:0007669"/>
    <property type="project" value="UniProtKB-KW"/>
</dbReference>
<dbReference type="InterPro" id="IPR046346">
    <property type="entry name" value="Aminoacid_DH-like_N_sf"/>
</dbReference>
<feature type="domain" description="Malic enzyme N-terminal" evidence="13">
    <location>
        <begin position="32"/>
        <end position="165"/>
    </location>
</feature>
<dbReference type="GO" id="GO:0051287">
    <property type="term" value="F:NAD binding"/>
    <property type="evidence" value="ECO:0007669"/>
    <property type="project" value="InterPro"/>
</dbReference>
<evidence type="ECO:0000259" key="12">
    <source>
        <dbReference type="SMART" id="SM00919"/>
    </source>
</evidence>
<dbReference type="AlphaFoldDB" id="A0A423PQW8"/>
<dbReference type="FunFam" id="3.40.50.10380:FF:000003">
    <property type="entry name" value="NADP-dependent malic enzyme"/>
    <property type="match status" value="1"/>
</dbReference>
<evidence type="ECO:0000313" key="14">
    <source>
        <dbReference type="EMBL" id="ROO27911.1"/>
    </source>
</evidence>
<comment type="caution">
    <text evidence="14">The sequence shown here is derived from an EMBL/GenBank/DDBJ whole genome shotgun (WGS) entry which is preliminary data.</text>
</comment>
<dbReference type="PIRSF" id="PIRSF000106">
    <property type="entry name" value="ME"/>
    <property type="match status" value="1"/>
</dbReference>
<accession>A0A423PQW8</accession>
<dbReference type="SUPFAM" id="SSF53223">
    <property type="entry name" value="Aminoacid dehydrogenase-like, N-terminal domain"/>
    <property type="match status" value="1"/>
</dbReference>
<dbReference type="EC" id="1.1.1.40" evidence="5"/>
<dbReference type="GO" id="GO:0004473">
    <property type="term" value="F:malate dehydrogenase (decarboxylating) (NADP+) activity"/>
    <property type="evidence" value="ECO:0007669"/>
    <property type="project" value="UniProtKB-EC"/>
</dbReference>
<keyword evidence="15" id="KW-1185">Reference proteome</keyword>
<evidence type="ECO:0000256" key="2">
    <source>
        <dbReference type="ARBA" id="ARBA00008785"/>
    </source>
</evidence>
<sequence length="436" mass="46842">MFRDTHDGDCPSYMAEYSRKQEALDYHEHPKPGKLGISVTKPFSTYGELSLAYTPGVAEPVKAIRDNPEDAYRYTSKGNLVAVISNGTAVLGLGNTGALASKPVMEGKAVLFKKFADVDVFDIEVDADSVEAMIDTVKRIAPTFGGINLEDIGAPACFEVENALIEALDIPVFHDDQHGTAIIVGAGLINALELQGKTLADAKIVCMGAGAAAIASMDLLIEMGAARENIYMCDSRGVIHDGRDDLSKYKAKFATTTDKRTVDDAMAIADVFIGLSGPDTVSKQQIGLMPAKPVVFALSNPNPEITPEDTRSVRDDLIMATGRSDYPNQINNVLGFPYIFRGALDVRAKRINMPMCVAAARAMGELARREVPQTVLEAHDKDALAFGPDYIIPSPFDPRLIDFIPPAVAAAAIETGVARSDTPSHYPQPAIDINDQ</sequence>
<organism evidence="14 15">
    <name type="scientific">Salinisphaera japonica YTM-1</name>
    <dbReference type="NCBI Taxonomy" id="1209778"/>
    <lineage>
        <taxon>Bacteria</taxon>
        <taxon>Pseudomonadati</taxon>
        <taxon>Pseudomonadota</taxon>
        <taxon>Gammaproteobacteria</taxon>
        <taxon>Salinisphaerales</taxon>
        <taxon>Salinisphaeraceae</taxon>
        <taxon>Salinisphaera</taxon>
    </lineage>
</organism>
<dbReference type="PANTHER" id="PTHR43237:SF4">
    <property type="entry name" value="NADP-DEPENDENT MALIC ENZYME"/>
    <property type="match status" value="1"/>
</dbReference>
<dbReference type="SMART" id="SM00919">
    <property type="entry name" value="Malic_M"/>
    <property type="match status" value="1"/>
</dbReference>
<dbReference type="InterPro" id="IPR037062">
    <property type="entry name" value="Malic_N_dom_sf"/>
</dbReference>
<evidence type="ECO:0000256" key="6">
    <source>
        <dbReference type="ARBA" id="ARBA00040273"/>
    </source>
</evidence>
<evidence type="ECO:0000256" key="7">
    <source>
        <dbReference type="ARBA" id="ARBA00050924"/>
    </source>
</evidence>
<dbReference type="InterPro" id="IPR036291">
    <property type="entry name" value="NAD(P)-bd_dom_sf"/>
</dbReference>
<evidence type="ECO:0000313" key="15">
    <source>
        <dbReference type="Proteomes" id="UP000285310"/>
    </source>
</evidence>
<dbReference type="SUPFAM" id="SSF51735">
    <property type="entry name" value="NAD(P)-binding Rossmann-fold domains"/>
    <property type="match status" value="1"/>
</dbReference>
<evidence type="ECO:0000256" key="1">
    <source>
        <dbReference type="ARBA" id="ARBA00001936"/>
    </source>
</evidence>
<gene>
    <name evidence="14" type="ORF">SAJA_08825</name>
</gene>
<dbReference type="InterPro" id="IPR045213">
    <property type="entry name" value="Malic_NAD-bd_bact_type"/>
</dbReference>
<feature type="binding site" evidence="11">
    <location>
        <position position="176"/>
    </location>
    <ligand>
        <name>a divalent metal cation</name>
        <dbReference type="ChEBI" id="CHEBI:60240"/>
    </ligand>
</feature>
<feature type="active site" description="Proton donor" evidence="9">
    <location>
        <position position="53"/>
    </location>
</feature>
<comment type="cofactor">
    <cofactor evidence="1">
        <name>Mn(2+)</name>
        <dbReference type="ChEBI" id="CHEBI:29035"/>
    </cofactor>
</comment>
<feature type="binding site" evidence="10">
    <location>
        <position position="300"/>
    </location>
    <ligand>
        <name>(S)-malate</name>
        <dbReference type="ChEBI" id="CHEBI:15589"/>
    </ligand>
</feature>
<dbReference type="InterPro" id="IPR012301">
    <property type="entry name" value="Malic_N_dom"/>
</dbReference>
<feature type="domain" description="Malic enzyme NAD-binding" evidence="12">
    <location>
        <begin position="177"/>
        <end position="413"/>
    </location>
</feature>
<dbReference type="PANTHER" id="PTHR43237">
    <property type="entry name" value="NADP-DEPENDENT MALIC ENZYME"/>
    <property type="match status" value="1"/>
</dbReference>
<dbReference type="Pfam" id="PF00390">
    <property type="entry name" value="malic"/>
    <property type="match status" value="1"/>
</dbReference>
<evidence type="ECO:0000256" key="11">
    <source>
        <dbReference type="PIRSR" id="PIRSR000106-3"/>
    </source>
</evidence>
<comment type="catalytic activity">
    <reaction evidence="8">
        <text>oxaloacetate + H(+) = pyruvate + CO2</text>
        <dbReference type="Rhea" id="RHEA:15641"/>
        <dbReference type="ChEBI" id="CHEBI:15361"/>
        <dbReference type="ChEBI" id="CHEBI:15378"/>
        <dbReference type="ChEBI" id="CHEBI:16452"/>
        <dbReference type="ChEBI" id="CHEBI:16526"/>
        <dbReference type="EC" id="1.1.1.40"/>
    </reaction>
</comment>
<dbReference type="Pfam" id="PF03949">
    <property type="entry name" value="Malic_M"/>
    <property type="match status" value="1"/>
</dbReference>
<comment type="cofactor">
    <cofactor evidence="11">
        <name>Mg(2+)</name>
        <dbReference type="ChEBI" id="CHEBI:18420"/>
    </cofactor>
    <cofactor evidence="11">
        <name>Mn(2+)</name>
        <dbReference type="ChEBI" id="CHEBI:29035"/>
    </cofactor>
    <text evidence="11">Divalent metal cations. Prefers magnesium or manganese.</text>
</comment>